<feature type="non-terminal residue" evidence="3">
    <location>
        <position position="187"/>
    </location>
</feature>
<feature type="domain" description="CzcB-like alpha-helical hairpin" evidence="1">
    <location>
        <begin position="111"/>
        <end position="168"/>
    </location>
</feature>
<dbReference type="PROSITE" id="PS51257">
    <property type="entry name" value="PROKAR_LIPOPROTEIN"/>
    <property type="match status" value="1"/>
</dbReference>
<dbReference type="GO" id="GO:1990281">
    <property type="term" value="C:efflux pump complex"/>
    <property type="evidence" value="ECO:0007669"/>
    <property type="project" value="TreeGrafter"/>
</dbReference>
<dbReference type="SUPFAM" id="SSF111369">
    <property type="entry name" value="HlyD-like secretion proteins"/>
    <property type="match status" value="1"/>
</dbReference>
<dbReference type="GO" id="GO:0015562">
    <property type="term" value="F:efflux transmembrane transporter activity"/>
    <property type="evidence" value="ECO:0007669"/>
    <property type="project" value="TreeGrafter"/>
</dbReference>
<dbReference type="Gene3D" id="1.10.287.470">
    <property type="entry name" value="Helix hairpin bin"/>
    <property type="match status" value="1"/>
</dbReference>
<gene>
    <name evidence="3" type="ORF">METZ01_LOCUS364622</name>
</gene>
<evidence type="ECO:0000313" key="3">
    <source>
        <dbReference type="EMBL" id="SVD11768.1"/>
    </source>
</evidence>
<dbReference type="InterPro" id="IPR058647">
    <property type="entry name" value="BSH_CzcB-like"/>
</dbReference>
<dbReference type="Pfam" id="PF25893">
    <property type="entry name" value="HH_CzcB"/>
    <property type="match status" value="1"/>
</dbReference>
<accession>A0A382SRF8</accession>
<sequence length="187" mass="20702">MPRSLSLPWSRRWLVAALALCTTSLTACGEEADAVDADAPAQDARRIINVGIERLQPRSFTDVIRLTGTVVADRSVVVATEEGGTISRVVVDKGQSVRAGDILAEIDDEMLRAQRDESQAQMSLTQQLWDRTRRLYEEDGIGTENEYLQARYNAEQAKARLALAEARLGHTKIRAPFDGVLDARHVE</sequence>
<dbReference type="Gene3D" id="2.40.50.100">
    <property type="match status" value="1"/>
</dbReference>
<name>A0A382SRF8_9ZZZZ</name>
<dbReference type="Pfam" id="PF25973">
    <property type="entry name" value="BSH_CzcB"/>
    <property type="match status" value="1"/>
</dbReference>
<dbReference type="PANTHER" id="PTHR30469:SF15">
    <property type="entry name" value="HLYD FAMILY OF SECRETION PROTEINS"/>
    <property type="match status" value="1"/>
</dbReference>
<dbReference type="NCBIfam" id="TIGR01730">
    <property type="entry name" value="RND_mfp"/>
    <property type="match status" value="1"/>
</dbReference>
<dbReference type="EMBL" id="UINC01130605">
    <property type="protein sequence ID" value="SVD11768.1"/>
    <property type="molecule type" value="Genomic_DNA"/>
</dbReference>
<evidence type="ECO:0000259" key="1">
    <source>
        <dbReference type="Pfam" id="PF25893"/>
    </source>
</evidence>
<dbReference type="PANTHER" id="PTHR30469">
    <property type="entry name" value="MULTIDRUG RESISTANCE PROTEIN MDTA"/>
    <property type="match status" value="1"/>
</dbReference>
<organism evidence="3">
    <name type="scientific">marine metagenome</name>
    <dbReference type="NCBI Taxonomy" id="408172"/>
    <lineage>
        <taxon>unclassified sequences</taxon>
        <taxon>metagenomes</taxon>
        <taxon>ecological metagenomes</taxon>
    </lineage>
</organism>
<dbReference type="InterPro" id="IPR058648">
    <property type="entry name" value="HH_CzcB-like"/>
</dbReference>
<proteinExistence type="predicted"/>
<dbReference type="InterPro" id="IPR006143">
    <property type="entry name" value="RND_pump_MFP"/>
</dbReference>
<reference evidence="3" key="1">
    <citation type="submission" date="2018-05" db="EMBL/GenBank/DDBJ databases">
        <authorList>
            <person name="Lanie J.A."/>
            <person name="Ng W.-L."/>
            <person name="Kazmierczak K.M."/>
            <person name="Andrzejewski T.M."/>
            <person name="Davidsen T.M."/>
            <person name="Wayne K.J."/>
            <person name="Tettelin H."/>
            <person name="Glass J.I."/>
            <person name="Rusch D."/>
            <person name="Podicherti R."/>
            <person name="Tsui H.-C.T."/>
            <person name="Winkler M.E."/>
        </authorList>
    </citation>
    <scope>NUCLEOTIDE SEQUENCE</scope>
</reference>
<feature type="domain" description="CzcB-like barrel-sandwich hybrid" evidence="2">
    <location>
        <begin position="75"/>
        <end position="186"/>
    </location>
</feature>
<dbReference type="AlphaFoldDB" id="A0A382SRF8"/>
<evidence type="ECO:0000259" key="2">
    <source>
        <dbReference type="Pfam" id="PF25973"/>
    </source>
</evidence>
<protein>
    <submittedName>
        <fullName evidence="3">Uncharacterized protein</fullName>
    </submittedName>
</protein>